<organism evidence="10">
    <name type="scientific">Palpitomonas bilix</name>
    <dbReference type="NCBI Taxonomy" id="652834"/>
    <lineage>
        <taxon>Eukaryota</taxon>
        <taxon>Eukaryota incertae sedis</taxon>
    </lineage>
</organism>
<evidence type="ECO:0000256" key="6">
    <source>
        <dbReference type="ARBA" id="ARBA00022898"/>
    </source>
</evidence>
<dbReference type="GO" id="GO:0004069">
    <property type="term" value="F:L-aspartate:2-oxoglutarate aminotransferase activity"/>
    <property type="evidence" value="ECO:0007669"/>
    <property type="project" value="UniProtKB-EC"/>
</dbReference>
<dbReference type="InterPro" id="IPR000796">
    <property type="entry name" value="Asp_trans"/>
</dbReference>
<protein>
    <recommendedName>
        <fullName evidence="8">Aspartate aminotransferase</fullName>
        <ecNumber evidence="8">2.6.1.1</ecNumber>
    </recommendedName>
</protein>
<dbReference type="InterPro" id="IPR015421">
    <property type="entry name" value="PyrdxlP-dep_Trfase_major"/>
</dbReference>
<dbReference type="Pfam" id="PF00155">
    <property type="entry name" value="Aminotran_1_2"/>
    <property type="match status" value="1"/>
</dbReference>
<evidence type="ECO:0000259" key="9">
    <source>
        <dbReference type="Pfam" id="PF00155"/>
    </source>
</evidence>
<dbReference type="CDD" id="cd00609">
    <property type="entry name" value="AAT_like"/>
    <property type="match status" value="1"/>
</dbReference>
<dbReference type="InterPro" id="IPR015424">
    <property type="entry name" value="PyrdxlP-dep_Trfase"/>
</dbReference>
<dbReference type="PANTHER" id="PTHR11879">
    <property type="entry name" value="ASPARTATE AMINOTRANSFERASE"/>
    <property type="match status" value="1"/>
</dbReference>
<dbReference type="Gene3D" id="3.40.640.10">
    <property type="entry name" value="Type I PLP-dependent aspartate aminotransferase-like (Major domain)"/>
    <property type="match status" value="1"/>
</dbReference>
<comment type="subunit">
    <text evidence="3 8">Homodimer.</text>
</comment>
<dbReference type="GO" id="GO:0005739">
    <property type="term" value="C:mitochondrion"/>
    <property type="evidence" value="ECO:0007669"/>
    <property type="project" value="TreeGrafter"/>
</dbReference>
<keyword evidence="4 8" id="KW-0032">Aminotransferase</keyword>
<dbReference type="EC" id="2.6.1.1" evidence="8"/>
<dbReference type="PROSITE" id="PS00105">
    <property type="entry name" value="AA_TRANSFER_CLASS_1"/>
    <property type="match status" value="1"/>
</dbReference>
<dbReference type="AlphaFoldDB" id="A0A7S3D2T8"/>
<evidence type="ECO:0000256" key="8">
    <source>
        <dbReference type="RuleBase" id="RU000480"/>
    </source>
</evidence>
<comment type="similarity">
    <text evidence="2">Belongs to the class-I pyridoxal-phosphate-dependent aminotransferase family.</text>
</comment>
<evidence type="ECO:0000313" key="11">
    <source>
        <dbReference type="EMBL" id="CAE0244401.1"/>
    </source>
</evidence>
<dbReference type="SUPFAM" id="SSF53383">
    <property type="entry name" value="PLP-dependent transferases"/>
    <property type="match status" value="1"/>
</dbReference>
<proteinExistence type="inferred from homology"/>
<name>A0A7S3D2T8_9EUKA</name>
<comment type="miscellaneous">
    <text evidence="8">In eukaryotes there are cytoplasmic, mitochondrial and chloroplastic isozymes.</text>
</comment>
<dbReference type="PRINTS" id="PR00799">
    <property type="entry name" value="TRANSAMINASE"/>
</dbReference>
<dbReference type="EMBL" id="HBIB01010298">
    <property type="protein sequence ID" value="CAE0244401.1"/>
    <property type="molecule type" value="Transcribed_RNA"/>
</dbReference>
<dbReference type="EMBL" id="HBIB01010297">
    <property type="protein sequence ID" value="CAE0244400.1"/>
    <property type="molecule type" value="Transcribed_RNA"/>
</dbReference>
<evidence type="ECO:0000313" key="10">
    <source>
        <dbReference type="EMBL" id="CAE0244400.1"/>
    </source>
</evidence>
<dbReference type="FunFam" id="3.40.640.10:FF:000066">
    <property type="entry name" value="Aspartate aminotransferase"/>
    <property type="match status" value="1"/>
</dbReference>
<comment type="catalytic activity">
    <reaction evidence="7 8">
        <text>L-aspartate + 2-oxoglutarate = oxaloacetate + L-glutamate</text>
        <dbReference type="Rhea" id="RHEA:21824"/>
        <dbReference type="ChEBI" id="CHEBI:16452"/>
        <dbReference type="ChEBI" id="CHEBI:16810"/>
        <dbReference type="ChEBI" id="CHEBI:29985"/>
        <dbReference type="ChEBI" id="CHEBI:29991"/>
        <dbReference type="EC" id="2.6.1.1"/>
    </reaction>
</comment>
<evidence type="ECO:0000256" key="4">
    <source>
        <dbReference type="ARBA" id="ARBA00022576"/>
    </source>
</evidence>
<evidence type="ECO:0000256" key="2">
    <source>
        <dbReference type="ARBA" id="ARBA00007441"/>
    </source>
</evidence>
<feature type="domain" description="Aminotransferase class I/classII large" evidence="9">
    <location>
        <begin position="34"/>
        <end position="313"/>
    </location>
</feature>
<evidence type="ECO:0000256" key="7">
    <source>
        <dbReference type="ARBA" id="ARBA00049185"/>
    </source>
</evidence>
<evidence type="ECO:0000256" key="1">
    <source>
        <dbReference type="ARBA" id="ARBA00001933"/>
    </source>
</evidence>
<gene>
    <name evidence="10" type="ORF">PBIL07802_LOCUS6575</name>
    <name evidence="11" type="ORF">PBIL07802_LOCUS6576</name>
</gene>
<dbReference type="GO" id="GO:0006520">
    <property type="term" value="P:amino acid metabolic process"/>
    <property type="evidence" value="ECO:0007669"/>
    <property type="project" value="InterPro"/>
</dbReference>
<dbReference type="InterPro" id="IPR015422">
    <property type="entry name" value="PyrdxlP-dep_Trfase_small"/>
</dbReference>
<dbReference type="Gene3D" id="3.90.1150.10">
    <property type="entry name" value="Aspartate Aminotransferase, domain 1"/>
    <property type="match status" value="1"/>
</dbReference>
<reference evidence="10" key="1">
    <citation type="submission" date="2021-01" db="EMBL/GenBank/DDBJ databases">
        <authorList>
            <person name="Corre E."/>
            <person name="Pelletier E."/>
            <person name="Niang G."/>
            <person name="Scheremetjew M."/>
            <person name="Finn R."/>
            <person name="Kale V."/>
            <person name="Holt S."/>
            <person name="Cochrane G."/>
            <person name="Meng A."/>
            <person name="Brown T."/>
            <person name="Cohen L."/>
        </authorList>
    </citation>
    <scope>NUCLEOTIDE SEQUENCE</scope>
    <source>
        <strain evidence="10">NIES-2562</strain>
    </source>
</reference>
<dbReference type="PANTHER" id="PTHR11879:SF22">
    <property type="entry name" value="ASPARTATE AMINOTRANSFERASE, MITOCHONDRIAL"/>
    <property type="match status" value="1"/>
</dbReference>
<keyword evidence="6" id="KW-0663">Pyridoxal phosphate</keyword>
<dbReference type="InterPro" id="IPR004838">
    <property type="entry name" value="NHTrfase_class1_PyrdxlP-BS"/>
</dbReference>
<keyword evidence="5 8" id="KW-0808">Transferase</keyword>
<accession>A0A7S3D2T8</accession>
<comment type="cofactor">
    <cofactor evidence="1">
        <name>pyridoxal 5'-phosphate</name>
        <dbReference type="ChEBI" id="CHEBI:597326"/>
    </cofactor>
</comment>
<evidence type="ECO:0000256" key="5">
    <source>
        <dbReference type="ARBA" id="ARBA00022679"/>
    </source>
</evidence>
<evidence type="ECO:0000256" key="3">
    <source>
        <dbReference type="ARBA" id="ARBA00011738"/>
    </source>
</evidence>
<sequence length="331" mass="36509">MPHTIVPFISIKKAKKDATFSIDEDFRNDSSDRKVNLSVGAYKSEEGKAVILKSVKQAEQKVLEGETNKDYLPMSGLKSFTEGARQVLFSGSVESSKIASIQTLSGTGALRVGFEFLAGFGRKVAYVPQQTWANHHAIIKAAGLELREYKYLDTENMRLDFEGMMDDLRMAPAGSVVVLHMCGHNPTGQDLNEREWEEVHALMEERSLLPFFDAAYQGFTSGDLDRDAYSLRLFASAGPTELLVAQSFSKNMGLYGERAGCLHIVVPDEAATVPVHSQASLVARRIWSNPPMHGAKIAAEIFSNDDLLALWKSEVEVRAKVQGVAAQLFFT</sequence>
<dbReference type="InterPro" id="IPR004839">
    <property type="entry name" value="Aminotransferase_I/II_large"/>
</dbReference>
<dbReference type="GO" id="GO:0030170">
    <property type="term" value="F:pyridoxal phosphate binding"/>
    <property type="evidence" value="ECO:0007669"/>
    <property type="project" value="InterPro"/>
</dbReference>